<keyword evidence="1" id="KW-0378">Hydrolase</keyword>
<dbReference type="Gene3D" id="3.40.50.1820">
    <property type="entry name" value="alpha/beta hydrolase"/>
    <property type="match status" value="1"/>
</dbReference>
<dbReference type="InterPro" id="IPR011042">
    <property type="entry name" value="6-blade_b-propeller_TolB-like"/>
</dbReference>
<name>A0A7Y2H462_UNCEI</name>
<evidence type="ECO:0000313" key="4">
    <source>
        <dbReference type="Proteomes" id="UP000547674"/>
    </source>
</evidence>
<dbReference type="PANTHER" id="PTHR42776:SF27">
    <property type="entry name" value="DIPEPTIDYL PEPTIDASE FAMILY MEMBER 6"/>
    <property type="match status" value="1"/>
</dbReference>
<evidence type="ECO:0000259" key="2">
    <source>
        <dbReference type="Pfam" id="PF00326"/>
    </source>
</evidence>
<gene>
    <name evidence="3" type="ORF">HKN21_17100</name>
</gene>
<comment type="caution">
    <text evidence="3">The sequence shown here is derived from an EMBL/GenBank/DDBJ whole genome shotgun (WGS) entry which is preliminary data.</text>
</comment>
<dbReference type="SUPFAM" id="SSF53474">
    <property type="entry name" value="alpha/beta-Hydrolases"/>
    <property type="match status" value="1"/>
</dbReference>
<proteinExistence type="predicted"/>
<feature type="domain" description="Peptidase S9 prolyl oligopeptidase catalytic" evidence="2">
    <location>
        <begin position="430"/>
        <end position="637"/>
    </location>
</feature>
<dbReference type="Proteomes" id="UP000547674">
    <property type="component" value="Unassembled WGS sequence"/>
</dbReference>
<reference evidence="3 4" key="1">
    <citation type="submission" date="2020-03" db="EMBL/GenBank/DDBJ databases">
        <title>Metabolic flexibility allows generalist bacteria to become dominant in a frequently disturbed ecosystem.</title>
        <authorList>
            <person name="Chen Y.-J."/>
            <person name="Leung P.M."/>
            <person name="Bay S.K."/>
            <person name="Hugenholtz P."/>
            <person name="Kessler A.J."/>
            <person name="Shelley G."/>
            <person name="Waite D.W."/>
            <person name="Cook P.L."/>
            <person name="Greening C."/>
        </authorList>
    </citation>
    <scope>NUCLEOTIDE SEQUENCE [LARGE SCALE GENOMIC DNA]</scope>
    <source>
        <strain evidence="3">SS_bin_28</strain>
    </source>
</reference>
<dbReference type="GO" id="GO:0004252">
    <property type="term" value="F:serine-type endopeptidase activity"/>
    <property type="evidence" value="ECO:0007669"/>
    <property type="project" value="TreeGrafter"/>
</dbReference>
<evidence type="ECO:0000256" key="1">
    <source>
        <dbReference type="ARBA" id="ARBA00022801"/>
    </source>
</evidence>
<dbReference type="InterPro" id="IPR001375">
    <property type="entry name" value="Peptidase_S9_cat"/>
</dbReference>
<organism evidence="3 4">
    <name type="scientific">Eiseniibacteriota bacterium</name>
    <dbReference type="NCBI Taxonomy" id="2212470"/>
    <lineage>
        <taxon>Bacteria</taxon>
        <taxon>Candidatus Eiseniibacteriota</taxon>
    </lineage>
</organism>
<dbReference type="AlphaFoldDB" id="A0A7Y2H462"/>
<dbReference type="PANTHER" id="PTHR42776">
    <property type="entry name" value="SERINE PEPTIDASE S9 FAMILY MEMBER"/>
    <property type="match status" value="1"/>
</dbReference>
<sequence length="641" mass="71763">MKPSELHRLRVLSDPRIHPTEDITVFQVASPNTDKDRYDSRLWLQVGDEVREMPNGKGLRSPRWSPNGSKLATLQSVPDDPDNKESEKHAQAAVLDQPLSGGPARILTSYSLGVSHVQWSPDGKSILVIANEYRKPWSELSAKDRAKQPRHLKSIPWRWDSAGTIDDRVSFLALVDVTGQRKDRKINLDPDGKRPIIGVSSVGWHGSGSKLVCLASRVHAKKNRTEDFVLEVNLETGDVTEIHRDGYWTQVFYLNDEIMALGIQDAFDWPRPFSLWSFPSGGSPVNHLEGLDRMVDDARVDETSVFFLYEDCGKQFVGQWNGSDWNVITDEVPFCSAYDIRPSDRRLALVPTSATDPGELVLQKGHVLETVTELNHDFRNEVSLTKPEHFVCQPDGADVDTWVFLPEGDKPVPVLLNIHGGPATQYGFGFFDEFQVYVAAGYGVVACNPRGSAGRGTDHLRAVRTEGWGKVDQADILGCLEEALKRFDRLDATRVGVMGGSYGGFMTAWLTAHTDQFKSAVVERGLVNWPSFAGTSDIGTTFPQMYLDENGFDSEMLKAKSPLTFASRTKTPTLVLHSEEDYRCPIEQAEQYFTALLQNGTHAEFLRFPGESHELSRSGNPKHRVSRFESILEWHKPFLKP</sequence>
<dbReference type="Pfam" id="PF00326">
    <property type="entry name" value="Peptidase_S9"/>
    <property type="match status" value="1"/>
</dbReference>
<dbReference type="Gene3D" id="2.120.10.30">
    <property type="entry name" value="TolB, C-terminal domain"/>
    <property type="match status" value="1"/>
</dbReference>
<dbReference type="InterPro" id="IPR029058">
    <property type="entry name" value="AB_hydrolase_fold"/>
</dbReference>
<dbReference type="EMBL" id="JABDJR010000684">
    <property type="protein sequence ID" value="NNF08482.1"/>
    <property type="molecule type" value="Genomic_DNA"/>
</dbReference>
<evidence type="ECO:0000313" key="3">
    <source>
        <dbReference type="EMBL" id="NNF08482.1"/>
    </source>
</evidence>
<protein>
    <submittedName>
        <fullName evidence="3">S9 family peptidase</fullName>
    </submittedName>
</protein>
<dbReference type="SUPFAM" id="SSF82171">
    <property type="entry name" value="DPP6 N-terminal domain-like"/>
    <property type="match status" value="1"/>
</dbReference>
<dbReference type="GO" id="GO:0006508">
    <property type="term" value="P:proteolysis"/>
    <property type="evidence" value="ECO:0007669"/>
    <property type="project" value="InterPro"/>
</dbReference>
<accession>A0A7Y2H462</accession>